<organism evidence="2 3">
    <name type="scientific">Saccharopolyspora phatthalungensis</name>
    <dbReference type="NCBI Taxonomy" id="664693"/>
    <lineage>
        <taxon>Bacteria</taxon>
        <taxon>Bacillati</taxon>
        <taxon>Actinomycetota</taxon>
        <taxon>Actinomycetes</taxon>
        <taxon>Pseudonocardiales</taxon>
        <taxon>Pseudonocardiaceae</taxon>
        <taxon>Saccharopolyspora</taxon>
    </lineage>
</organism>
<keyword evidence="2" id="KW-0255">Endonuclease</keyword>
<comment type="caution">
    <text evidence="2">The sequence shown here is derived from an EMBL/GenBank/DDBJ whole genome shotgun (WGS) entry which is preliminary data.</text>
</comment>
<proteinExistence type="predicted"/>
<dbReference type="PANTHER" id="PTHR43581">
    <property type="entry name" value="ATP/GTP PHOSPHATASE"/>
    <property type="match status" value="1"/>
</dbReference>
<dbReference type="Pfam" id="PF13175">
    <property type="entry name" value="AAA_15"/>
    <property type="match status" value="1"/>
</dbReference>
<dbReference type="InterPro" id="IPR041685">
    <property type="entry name" value="AAA_GajA/Old/RecF-like"/>
</dbReference>
<dbReference type="Gene3D" id="3.40.50.300">
    <property type="entry name" value="P-loop containing nucleotide triphosphate hydrolases"/>
    <property type="match status" value="2"/>
</dbReference>
<dbReference type="InterPro" id="IPR027417">
    <property type="entry name" value="P-loop_NTPase"/>
</dbReference>
<dbReference type="SUPFAM" id="SSF52540">
    <property type="entry name" value="P-loop containing nucleoside triphosphate hydrolases"/>
    <property type="match status" value="1"/>
</dbReference>
<dbReference type="EMBL" id="JACHIW010000001">
    <property type="protein sequence ID" value="MBB5156871.1"/>
    <property type="molecule type" value="Genomic_DNA"/>
</dbReference>
<keyword evidence="2" id="KW-0540">Nuclease</keyword>
<feature type="domain" description="Endonuclease GajA/Old nuclease/RecF-like AAA" evidence="1">
    <location>
        <begin position="203"/>
        <end position="362"/>
    </location>
</feature>
<name>A0A840QAS4_9PSEU</name>
<dbReference type="RefSeq" id="WP_184727924.1">
    <property type="nucleotide sequence ID" value="NZ_JACHIW010000001.1"/>
</dbReference>
<dbReference type="PANTHER" id="PTHR43581:SF4">
    <property type="entry name" value="ATP_GTP PHOSPHATASE"/>
    <property type="match status" value="1"/>
</dbReference>
<dbReference type="GO" id="GO:0004519">
    <property type="term" value="F:endonuclease activity"/>
    <property type="evidence" value="ECO:0007669"/>
    <property type="project" value="UniProtKB-KW"/>
</dbReference>
<dbReference type="AlphaFoldDB" id="A0A840QAS4"/>
<sequence>MHLEKYSVRGFRSLADVSEIPISSPTILAGPNDGGKTTALDALAFLLGEYPLTDDDRAYGGGETGSRCSLTEVIGDFRLDSWERETFDLPAELRVRRSVDAELAPRYEMWAPVPDDEELRDLSSKSVQELKELLTQFEVRPEKPTKPYLLAALRAYAKDHSNEAGWVGVPSGLTTRLPQLAVFEGRSLEPEAAIKSLLSLRLKDYVAQDAVQERVRELETDVQEWLKIEAKPLADHIVERCGDIASVDIDPSVSLTPQLRSTPLRLERSSGESVRLDRSGLGSSRRISIAVWETTSDFLLDQPKDTEETEEHEPPLQVIVVYDEPDTHLDYHFQREVMRLIRQQSAADRVNVVVATHSMNLIDGVDIHDVVLLRLDDDRRTVMERLGSGTHADFDRHLGIMAAAVGLRNSVLLHERCFLAVEGESEQLAIPILFNLSEDLSPQAAGVALWACGNNEGALHLARYLFKHGRSVLLMVDADSESTNKMFRTDRLKATFDNRDEEVVVMLGKEHGHRELEELFSDELWARTANTVWPRDHDWTPEDFKALRDGKFSADVLEMLREHSEDAPRGKPAMMLGLAAQLDKPEEVPKALRDVFRRLRELAG</sequence>
<accession>A0A840QAS4</accession>
<keyword evidence="3" id="KW-1185">Reference proteome</keyword>
<gene>
    <name evidence="2" type="ORF">BJ970_004405</name>
</gene>
<evidence type="ECO:0000313" key="3">
    <source>
        <dbReference type="Proteomes" id="UP000584374"/>
    </source>
</evidence>
<evidence type="ECO:0000313" key="2">
    <source>
        <dbReference type="EMBL" id="MBB5156871.1"/>
    </source>
</evidence>
<protein>
    <submittedName>
        <fullName evidence="2">Putative ATP-dependent endonuclease of OLD family</fullName>
    </submittedName>
</protein>
<keyword evidence="2" id="KW-0378">Hydrolase</keyword>
<evidence type="ECO:0000259" key="1">
    <source>
        <dbReference type="Pfam" id="PF13175"/>
    </source>
</evidence>
<dbReference type="InterPro" id="IPR051396">
    <property type="entry name" value="Bact_Antivir_Def_Nuclease"/>
</dbReference>
<dbReference type="Proteomes" id="UP000584374">
    <property type="component" value="Unassembled WGS sequence"/>
</dbReference>
<reference evidence="2 3" key="1">
    <citation type="submission" date="2020-08" db="EMBL/GenBank/DDBJ databases">
        <title>Sequencing the genomes of 1000 actinobacteria strains.</title>
        <authorList>
            <person name="Klenk H.-P."/>
        </authorList>
    </citation>
    <scope>NUCLEOTIDE SEQUENCE [LARGE SCALE GENOMIC DNA]</scope>
    <source>
        <strain evidence="2 3">DSM 45584</strain>
    </source>
</reference>